<feature type="region of interest" description="Disordered" evidence="1">
    <location>
        <begin position="116"/>
        <end position="220"/>
    </location>
</feature>
<dbReference type="OrthoDB" id="7490362at2759"/>
<dbReference type="EMBL" id="LR902564">
    <property type="protein sequence ID" value="CAD7250741.1"/>
    <property type="molecule type" value="Genomic_DNA"/>
</dbReference>
<evidence type="ECO:0000259" key="2">
    <source>
        <dbReference type="SMART" id="SM00343"/>
    </source>
</evidence>
<feature type="compositionally biased region" description="Polar residues" evidence="1">
    <location>
        <begin position="123"/>
        <end position="135"/>
    </location>
</feature>
<feature type="compositionally biased region" description="Low complexity" evidence="1">
    <location>
        <begin position="185"/>
        <end position="207"/>
    </location>
</feature>
<dbReference type="AlphaFoldDB" id="A0A7R9ABB4"/>
<protein>
    <recommendedName>
        <fullName evidence="2">CCHC-type domain-containing protein</fullName>
    </recommendedName>
</protein>
<evidence type="ECO:0000313" key="4">
    <source>
        <dbReference type="Proteomes" id="UP000677054"/>
    </source>
</evidence>
<accession>A0A7R9ABB4</accession>
<proteinExistence type="predicted"/>
<dbReference type="EMBL" id="CAJPEV010003047">
    <property type="protein sequence ID" value="CAG0898759.1"/>
    <property type="molecule type" value="Genomic_DNA"/>
</dbReference>
<sequence length="640" mass="69437">MEREGSSYHTQRFESREPGKEDFRLRSLVTEKTLDAEQYVAMIRDIIKLQKNLCLCRHFYNFDTSRILKSRQMWYIDVWPINMFFPSDDDSKDTTSLFMLQLACILNMALAMPAKRRLRKRGPSSNAPSVSSDLSPRSRRQPSPAASLHPPPASRTSSGTHSPSPPPLTPQNSAARNNVNLAPYLPSSHSATPPSSPTKSSLSSNAPRESPLPNATAASLIPNGSESTKAYYFQNPVFIQGLTPKLQQKIAFIRSFSAFFPTVRLLNIRATRSAGFVLSLEKASDIPRICSRWSESGIGGEAFPAKSRLPLLKFIIKGVGLEEDLETVRDVLATEHGISLHEGGLIRMRKTKTGAPLPMVLVKALDTDTARALLKAGVLVIGCLRLKVEEFVLQPRIIQCFKCLEYGHYIGQCKSDRDVCSFCAGKGHSQKNCQARLNGLQPKCSHCQGAHMANSAACPKRQEKRRQVASDPRFSNSLLAKKIQEELKQQTSLGAYSRPALNYPNPPPVRTPVKLVPAPPPSRPAWTTPPARQVALAPVAPASRQLVTAAPTPVASPSRPPAASAQASAAIRVAPVAGAAPAVIAIEPASAHAAHASPERDAVIQLLLQQVQSIIAALHAYGFSLSLPAPSPTVLPSSTN</sequence>
<gene>
    <name evidence="3" type="ORF">DSTB1V02_LOCUS10510</name>
</gene>
<name>A0A7R9ABB4_9CRUS</name>
<organism evidence="3">
    <name type="scientific">Darwinula stevensoni</name>
    <dbReference type="NCBI Taxonomy" id="69355"/>
    <lineage>
        <taxon>Eukaryota</taxon>
        <taxon>Metazoa</taxon>
        <taxon>Ecdysozoa</taxon>
        <taxon>Arthropoda</taxon>
        <taxon>Crustacea</taxon>
        <taxon>Oligostraca</taxon>
        <taxon>Ostracoda</taxon>
        <taxon>Podocopa</taxon>
        <taxon>Podocopida</taxon>
        <taxon>Darwinulocopina</taxon>
        <taxon>Darwinuloidea</taxon>
        <taxon>Darwinulidae</taxon>
        <taxon>Darwinula</taxon>
    </lineage>
</organism>
<dbReference type="SUPFAM" id="SSF57756">
    <property type="entry name" value="Retrovirus zinc finger-like domains"/>
    <property type="match status" value="1"/>
</dbReference>
<dbReference type="InterPro" id="IPR001878">
    <property type="entry name" value="Znf_CCHC"/>
</dbReference>
<feature type="compositionally biased region" description="Polar residues" evidence="1">
    <location>
        <begin position="171"/>
        <end position="180"/>
    </location>
</feature>
<reference evidence="3" key="1">
    <citation type="submission" date="2020-11" db="EMBL/GenBank/DDBJ databases">
        <authorList>
            <person name="Tran Van P."/>
        </authorList>
    </citation>
    <scope>NUCLEOTIDE SEQUENCE</scope>
</reference>
<evidence type="ECO:0000256" key="1">
    <source>
        <dbReference type="SAM" id="MobiDB-lite"/>
    </source>
</evidence>
<feature type="domain" description="CCHC-type" evidence="2">
    <location>
        <begin position="419"/>
        <end position="435"/>
    </location>
</feature>
<dbReference type="Gene3D" id="4.10.60.10">
    <property type="entry name" value="Zinc finger, CCHC-type"/>
    <property type="match status" value="1"/>
</dbReference>
<feature type="domain" description="CCHC-type" evidence="2">
    <location>
        <begin position="399"/>
        <end position="415"/>
    </location>
</feature>
<dbReference type="SMART" id="SM00343">
    <property type="entry name" value="ZnF_C2HC"/>
    <property type="match status" value="2"/>
</dbReference>
<dbReference type="InterPro" id="IPR036875">
    <property type="entry name" value="Znf_CCHC_sf"/>
</dbReference>
<dbReference type="GO" id="GO:0008270">
    <property type="term" value="F:zinc ion binding"/>
    <property type="evidence" value="ECO:0007669"/>
    <property type="project" value="InterPro"/>
</dbReference>
<evidence type="ECO:0000313" key="3">
    <source>
        <dbReference type="EMBL" id="CAD7250741.1"/>
    </source>
</evidence>
<keyword evidence="4" id="KW-1185">Reference proteome</keyword>
<dbReference type="GO" id="GO:0003676">
    <property type="term" value="F:nucleic acid binding"/>
    <property type="evidence" value="ECO:0007669"/>
    <property type="project" value="InterPro"/>
</dbReference>
<dbReference type="Proteomes" id="UP000677054">
    <property type="component" value="Unassembled WGS sequence"/>
</dbReference>
<feature type="compositionally biased region" description="Low complexity" evidence="1">
    <location>
        <begin position="142"/>
        <end position="162"/>
    </location>
</feature>